<dbReference type="AlphaFoldDB" id="X7E7L6"/>
<dbReference type="PATRIC" id="fig|1122207.3.peg.1472"/>
<proteinExistence type="predicted"/>
<evidence type="ECO:0000313" key="1">
    <source>
        <dbReference type="EMBL" id="ETX11163.1"/>
    </source>
</evidence>
<gene>
    <name evidence="1" type="ORF">MUS1_11700</name>
</gene>
<name>X7E7L6_9GAMM</name>
<dbReference type="STRING" id="1122207.MUS1_11700"/>
<dbReference type="RefSeq" id="WP_036160649.1">
    <property type="nucleotide sequence ID" value="NZ_JAMB01000005.1"/>
</dbReference>
<dbReference type="EMBL" id="JAMB01000005">
    <property type="protein sequence ID" value="ETX11163.1"/>
    <property type="molecule type" value="Genomic_DNA"/>
</dbReference>
<sequence>MKLIFLLTLLISVVSYAGSYEFLPVENENLSIEFPGRTNMGDGIHKLEIRQLGYDASFYKEGKVPTYGYYLIYFSHEEYGPDILGKLDGHTPYLEQIDKELIEIQFVRGNNGFTKQIWKLMKHTAEMVSEEPITESEMKSFNE</sequence>
<organism evidence="1 2">
    <name type="scientific">Marinomonas ushuaiensis DSM 15871</name>
    <dbReference type="NCBI Taxonomy" id="1122207"/>
    <lineage>
        <taxon>Bacteria</taxon>
        <taxon>Pseudomonadati</taxon>
        <taxon>Pseudomonadota</taxon>
        <taxon>Gammaproteobacteria</taxon>
        <taxon>Oceanospirillales</taxon>
        <taxon>Oceanospirillaceae</taxon>
        <taxon>Marinomonas</taxon>
    </lineage>
</organism>
<evidence type="ECO:0000313" key="2">
    <source>
        <dbReference type="Proteomes" id="UP000054058"/>
    </source>
</evidence>
<reference evidence="1 2" key="1">
    <citation type="submission" date="2014-01" db="EMBL/GenBank/DDBJ databases">
        <title>Marinomonas ushuaiensis DSM 15871 Genome Sequencing.</title>
        <authorList>
            <person name="Lai Q."/>
            <person name="Shao Z.S."/>
        </authorList>
    </citation>
    <scope>NUCLEOTIDE SEQUENCE [LARGE SCALE GENOMIC DNA]</scope>
    <source>
        <strain evidence="1 2">DSM 15871</strain>
    </source>
</reference>
<keyword evidence="2" id="KW-1185">Reference proteome</keyword>
<accession>X7E7L6</accession>
<dbReference type="Proteomes" id="UP000054058">
    <property type="component" value="Unassembled WGS sequence"/>
</dbReference>
<protein>
    <submittedName>
        <fullName evidence="1">Uncharacterized protein</fullName>
    </submittedName>
</protein>
<comment type="caution">
    <text evidence="1">The sequence shown here is derived from an EMBL/GenBank/DDBJ whole genome shotgun (WGS) entry which is preliminary data.</text>
</comment>